<comment type="caution">
    <text evidence="4">Lacks conserved residue(s) required for the propagation of feature annotation.</text>
</comment>
<dbReference type="PANTHER" id="PTHR18895">
    <property type="entry name" value="HEMK METHYLTRANSFERASE"/>
    <property type="match status" value="1"/>
</dbReference>
<dbReference type="GO" id="GO:0102559">
    <property type="term" value="F:peptide chain release factor N(5)-glutamine methyltransferase activity"/>
    <property type="evidence" value="ECO:0007669"/>
    <property type="project" value="UniProtKB-EC"/>
</dbReference>
<evidence type="ECO:0000256" key="4">
    <source>
        <dbReference type="HAMAP-Rule" id="MF_02126"/>
    </source>
</evidence>
<dbReference type="Gene3D" id="3.40.50.150">
    <property type="entry name" value="Vaccinia Virus protein VP39"/>
    <property type="match status" value="1"/>
</dbReference>
<dbReference type="GO" id="GO:0032259">
    <property type="term" value="P:methylation"/>
    <property type="evidence" value="ECO:0007669"/>
    <property type="project" value="UniProtKB-KW"/>
</dbReference>
<comment type="catalytic activity">
    <reaction evidence="4">
        <text>L-glutaminyl-[peptide chain release factor] + S-adenosyl-L-methionine = N(5)-methyl-L-glutaminyl-[peptide chain release factor] + S-adenosyl-L-homocysteine + H(+)</text>
        <dbReference type="Rhea" id="RHEA:42896"/>
        <dbReference type="Rhea" id="RHEA-COMP:10271"/>
        <dbReference type="Rhea" id="RHEA-COMP:10272"/>
        <dbReference type="ChEBI" id="CHEBI:15378"/>
        <dbReference type="ChEBI" id="CHEBI:30011"/>
        <dbReference type="ChEBI" id="CHEBI:57856"/>
        <dbReference type="ChEBI" id="CHEBI:59789"/>
        <dbReference type="ChEBI" id="CHEBI:61891"/>
        <dbReference type="EC" id="2.1.1.297"/>
    </reaction>
</comment>
<keyword evidence="8" id="KW-1185">Reference proteome</keyword>
<comment type="function">
    <text evidence="4">Methylates the class 1 translation termination release factors RF1/PrfA and RF2/PrfB on the glutamine residue of the universally conserved GGQ motif.</text>
</comment>
<dbReference type="SUPFAM" id="SSF53335">
    <property type="entry name" value="S-adenosyl-L-methionine-dependent methyltransferases"/>
    <property type="match status" value="1"/>
</dbReference>
<dbReference type="KEGG" id="scr:SCHRY_v1c00360"/>
<dbReference type="InterPro" id="IPR025714">
    <property type="entry name" value="Methyltranfer_dom"/>
</dbReference>
<keyword evidence="2 4" id="KW-0808">Transferase</keyword>
<evidence type="ECO:0000256" key="1">
    <source>
        <dbReference type="ARBA" id="ARBA00022603"/>
    </source>
</evidence>
<evidence type="ECO:0000256" key="2">
    <source>
        <dbReference type="ARBA" id="ARBA00022679"/>
    </source>
</evidence>
<dbReference type="HOGENOM" id="CLU_018398_3_2_14"/>
<dbReference type="PROSITE" id="PS00092">
    <property type="entry name" value="N6_MTASE"/>
    <property type="match status" value="1"/>
</dbReference>
<dbReference type="HAMAP" id="MF_02126">
    <property type="entry name" value="RF_methyltr_PrmC"/>
    <property type="match status" value="1"/>
</dbReference>
<feature type="binding site" evidence="4">
    <location>
        <begin position="192"/>
        <end position="195"/>
    </location>
    <ligand>
        <name>substrate</name>
    </ligand>
</feature>
<feature type="domain" description="Methyltransferase" evidence="5">
    <location>
        <begin position="119"/>
        <end position="255"/>
    </location>
</feature>
<dbReference type="PATRIC" id="fig|1276227.3.peg.36"/>
<dbReference type="NCBIfam" id="TIGR00536">
    <property type="entry name" value="hemK_fam"/>
    <property type="match status" value="1"/>
</dbReference>
<sequence length="285" mass="33294">MTIRELIKKTEAELSEVAIPNFISDIKALVAFSLQTSLAQLYAMQEDEVNFNLEQYWELIREYKNGKPLQQITNRQYFYGNEFYVDSNVLIPRYETEELVDYINVIIDDRKTKKPGPLTLIDIGTGSGAIAISIGLENPDLKIYASDISEPALKVTEKNLTQLDCQNVELLQGNMLEPFIKQKIKADILVCNPPYIPKQQKISARVKDYEPHVALFGGEDGLFFYHEIFKNWEKVMKEDGILCFEHGYDQKRQLEKLARHYFPKKKYKFTKDVNKKWRMLFIYLL</sequence>
<dbReference type="Proteomes" id="UP000013964">
    <property type="component" value="Chromosome"/>
</dbReference>
<keyword evidence="1 4" id="KW-0489">Methyltransferase</keyword>
<reference evidence="7 8" key="1">
    <citation type="journal article" date="2013" name="Genome Biol. Evol.">
        <title>Complete genomes of two dipteran-associated spiroplasmas provided insights into the origin, dynamics, and impacts of viral invasion in spiroplasma.</title>
        <authorList>
            <person name="Ku C."/>
            <person name="Lo W.S."/>
            <person name="Chen L.L."/>
            <person name="Kuo C.H."/>
        </authorList>
    </citation>
    <scope>NUCLEOTIDE SEQUENCE [LARGE SCALE GENOMIC DNA]</scope>
    <source>
        <strain evidence="7 8">DF-1</strain>
    </source>
</reference>
<dbReference type="InterPro" id="IPR019874">
    <property type="entry name" value="RF_methyltr_PrmC"/>
</dbReference>
<feature type="binding site" evidence="4">
    <location>
        <begin position="124"/>
        <end position="128"/>
    </location>
    <ligand>
        <name>S-adenosyl-L-methionine</name>
        <dbReference type="ChEBI" id="CHEBI:59789"/>
    </ligand>
</feature>
<dbReference type="eggNOG" id="COG2890">
    <property type="taxonomic scope" value="Bacteria"/>
</dbReference>
<evidence type="ECO:0000259" key="6">
    <source>
        <dbReference type="Pfam" id="PF17827"/>
    </source>
</evidence>
<protein>
    <recommendedName>
        <fullName evidence="4">Release factor glutamine methyltransferase</fullName>
        <shortName evidence="4">RF MTase</shortName>
        <ecNumber evidence="4">2.1.1.297</ecNumber>
    </recommendedName>
    <alternativeName>
        <fullName evidence="4">N5-glutamine methyltransferase PrmC</fullName>
    </alternativeName>
    <alternativeName>
        <fullName evidence="4">Protein-(glutamine-N5) MTase PrmC</fullName>
    </alternativeName>
    <alternativeName>
        <fullName evidence="4">Protein-glutamine N-methyltransferase PrmC</fullName>
    </alternativeName>
</protein>
<evidence type="ECO:0000259" key="5">
    <source>
        <dbReference type="Pfam" id="PF13847"/>
    </source>
</evidence>
<dbReference type="AlphaFoldDB" id="R4U2E7"/>
<dbReference type="PANTHER" id="PTHR18895:SF74">
    <property type="entry name" value="MTRF1L RELEASE FACTOR GLUTAMINE METHYLTRANSFERASE"/>
    <property type="match status" value="1"/>
</dbReference>
<keyword evidence="3 4" id="KW-0949">S-adenosyl-L-methionine</keyword>
<dbReference type="GO" id="GO:0003676">
    <property type="term" value="F:nucleic acid binding"/>
    <property type="evidence" value="ECO:0007669"/>
    <property type="project" value="InterPro"/>
</dbReference>
<dbReference type="OrthoDB" id="9800643at2"/>
<proteinExistence type="inferred from homology"/>
<dbReference type="InterPro" id="IPR002052">
    <property type="entry name" value="DNA_methylase_N6_adenine_CS"/>
</dbReference>
<dbReference type="NCBIfam" id="TIGR03534">
    <property type="entry name" value="RF_mod_PrmC"/>
    <property type="match status" value="1"/>
</dbReference>
<comment type="similarity">
    <text evidence="4">Belongs to the protein N5-glutamine methyltransferase family. PrmC subfamily.</text>
</comment>
<dbReference type="EC" id="2.1.1.297" evidence="4"/>
<evidence type="ECO:0000313" key="8">
    <source>
        <dbReference type="Proteomes" id="UP000013964"/>
    </source>
</evidence>
<evidence type="ECO:0000256" key="3">
    <source>
        <dbReference type="ARBA" id="ARBA00022691"/>
    </source>
</evidence>
<dbReference type="RefSeq" id="WP_016338450.1">
    <property type="nucleotide sequence ID" value="NC_021280.1"/>
</dbReference>
<dbReference type="InterPro" id="IPR050320">
    <property type="entry name" value="N5-glutamine_MTase"/>
</dbReference>
<dbReference type="Pfam" id="PF17827">
    <property type="entry name" value="PrmC_N"/>
    <property type="match status" value="1"/>
</dbReference>
<dbReference type="InterPro" id="IPR040758">
    <property type="entry name" value="PrmC_N"/>
</dbReference>
<dbReference type="STRING" id="1276227.SCHRY_v1c00360"/>
<evidence type="ECO:0000313" key="7">
    <source>
        <dbReference type="EMBL" id="AGM24623.1"/>
    </source>
</evidence>
<feature type="binding site" evidence="4">
    <location>
        <position position="192"/>
    </location>
    <ligand>
        <name>S-adenosyl-L-methionine</name>
        <dbReference type="ChEBI" id="CHEBI:59789"/>
    </ligand>
</feature>
<dbReference type="CDD" id="cd02440">
    <property type="entry name" value="AdoMet_MTases"/>
    <property type="match status" value="1"/>
</dbReference>
<feature type="binding site" evidence="4">
    <location>
        <position position="147"/>
    </location>
    <ligand>
        <name>S-adenosyl-L-methionine</name>
        <dbReference type="ChEBI" id="CHEBI:59789"/>
    </ligand>
</feature>
<accession>R4U2E7</accession>
<name>R4U2E7_9MOLU</name>
<gene>
    <name evidence="4 7" type="primary">prmC</name>
    <name evidence="7" type="ORF">SCHRY_v1c00360</name>
</gene>
<dbReference type="InterPro" id="IPR029063">
    <property type="entry name" value="SAM-dependent_MTases_sf"/>
</dbReference>
<dbReference type="InterPro" id="IPR004556">
    <property type="entry name" value="HemK-like"/>
</dbReference>
<feature type="domain" description="Release factor glutamine methyltransferase N-terminal" evidence="6">
    <location>
        <begin position="5"/>
        <end position="73"/>
    </location>
</feature>
<dbReference type="Pfam" id="PF13847">
    <property type="entry name" value="Methyltransf_31"/>
    <property type="match status" value="1"/>
</dbReference>
<dbReference type="Gene3D" id="1.10.8.10">
    <property type="entry name" value="DNA helicase RuvA subunit, C-terminal domain"/>
    <property type="match status" value="1"/>
</dbReference>
<dbReference type="EMBL" id="CP005077">
    <property type="protein sequence ID" value="AGM24623.1"/>
    <property type="molecule type" value="Genomic_DNA"/>
</dbReference>
<organism evidence="7 8">
    <name type="scientific">Spiroplasma chrysopicola DF-1</name>
    <dbReference type="NCBI Taxonomy" id="1276227"/>
    <lineage>
        <taxon>Bacteria</taxon>
        <taxon>Bacillati</taxon>
        <taxon>Mycoplasmatota</taxon>
        <taxon>Mollicutes</taxon>
        <taxon>Entomoplasmatales</taxon>
        <taxon>Spiroplasmataceae</taxon>
        <taxon>Spiroplasma</taxon>
    </lineage>
</organism>